<accession>A0A067MW99</accession>
<gene>
    <name evidence="3" type="ORF">BOTBODRAFT_101313</name>
</gene>
<dbReference type="Pfam" id="PF00581">
    <property type="entry name" value="Rhodanese"/>
    <property type="match status" value="1"/>
</dbReference>
<dbReference type="Proteomes" id="UP000027195">
    <property type="component" value="Unassembled WGS sequence"/>
</dbReference>
<dbReference type="PANTHER" id="PTHR44086">
    <property type="entry name" value="THIOSULFATE SULFURTRANSFERASE RDL2, MITOCHONDRIAL-RELATED"/>
    <property type="match status" value="1"/>
</dbReference>
<dbReference type="AlphaFoldDB" id="A0A067MW99"/>
<dbReference type="PROSITE" id="PS50206">
    <property type="entry name" value="RHODANESE_3"/>
    <property type="match status" value="1"/>
</dbReference>
<dbReference type="SMART" id="SM00450">
    <property type="entry name" value="RHOD"/>
    <property type="match status" value="1"/>
</dbReference>
<dbReference type="GO" id="GO:0004792">
    <property type="term" value="F:thiosulfate-cyanide sulfurtransferase activity"/>
    <property type="evidence" value="ECO:0007669"/>
    <property type="project" value="TreeGrafter"/>
</dbReference>
<dbReference type="STRING" id="930990.A0A067MW99"/>
<proteinExistence type="predicted"/>
<dbReference type="OrthoDB" id="566238at2759"/>
<dbReference type="Gene3D" id="3.40.250.10">
    <property type="entry name" value="Rhodanese-like domain"/>
    <property type="match status" value="1"/>
</dbReference>
<dbReference type="SUPFAM" id="SSF52821">
    <property type="entry name" value="Rhodanese/Cell cycle control phosphatase"/>
    <property type="match status" value="1"/>
</dbReference>
<evidence type="ECO:0000259" key="2">
    <source>
        <dbReference type="PROSITE" id="PS50206"/>
    </source>
</evidence>
<feature type="region of interest" description="Disordered" evidence="1">
    <location>
        <begin position="47"/>
        <end position="70"/>
    </location>
</feature>
<sequence>MSFPIHLRPWRAAARTVSALQSARRTAPFLARSNSWIFGAFKRSHEENKKPRAPVPSLSPRGGTNLDPRYPRPDWDAPIITYEELKPLTEQPSEDVYLIDVRETPEVVQGSIPSSVSIPLSELKNALRLRASDFAYKYGFEKPNVAQRMIFYCRSGKRSATACDLAMRMGYTQTERYDGSWVDWVKHEQKYIPSAARWSVPV</sequence>
<feature type="domain" description="Rhodanese" evidence="2">
    <location>
        <begin position="92"/>
        <end position="193"/>
    </location>
</feature>
<evidence type="ECO:0000313" key="4">
    <source>
        <dbReference type="Proteomes" id="UP000027195"/>
    </source>
</evidence>
<dbReference type="GO" id="GO:0005739">
    <property type="term" value="C:mitochondrion"/>
    <property type="evidence" value="ECO:0007669"/>
    <property type="project" value="TreeGrafter"/>
</dbReference>
<reference evidence="4" key="1">
    <citation type="journal article" date="2014" name="Proc. Natl. Acad. Sci. U.S.A.">
        <title>Extensive sampling of basidiomycete genomes demonstrates inadequacy of the white-rot/brown-rot paradigm for wood decay fungi.</title>
        <authorList>
            <person name="Riley R."/>
            <person name="Salamov A.A."/>
            <person name="Brown D.W."/>
            <person name="Nagy L.G."/>
            <person name="Floudas D."/>
            <person name="Held B.W."/>
            <person name="Levasseur A."/>
            <person name="Lombard V."/>
            <person name="Morin E."/>
            <person name="Otillar R."/>
            <person name="Lindquist E.A."/>
            <person name="Sun H."/>
            <person name="LaButti K.M."/>
            <person name="Schmutz J."/>
            <person name="Jabbour D."/>
            <person name="Luo H."/>
            <person name="Baker S.E."/>
            <person name="Pisabarro A.G."/>
            <person name="Walton J.D."/>
            <person name="Blanchette R.A."/>
            <person name="Henrissat B."/>
            <person name="Martin F."/>
            <person name="Cullen D."/>
            <person name="Hibbett D.S."/>
            <person name="Grigoriev I.V."/>
        </authorList>
    </citation>
    <scope>NUCLEOTIDE SEQUENCE [LARGE SCALE GENOMIC DNA]</scope>
    <source>
        <strain evidence="4">FD-172 SS1</strain>
    </source>
</reference>
<dbReference type="PANTHER" id="PTHR44086:SF10">
    <property type="entry name" value="THIOSULFATE SULFURTRANSFERASE_RHODANESE-LIKE DOMAIN-CONTAINING PROTEIN 3"/>
    <property type="match status" value="1"/>
</dbReference>
<dbReference type="InterPro" id="IPR001763">
    <property type="entry name" value="Rhodanese-like_dom"/>
</dbReference>
<evidence type="ECO:0000313" key="3">
    <source>
        <dbReference type="EMBL" id="KDQ19859.1"/>
    </source>
</evidence>
<protein>
    <recommendedName>
        <fullName evidence="2">Rhodanese domain-containing protein</fullName>
    </recommendedName>
</protein>
<name>A0A067MW99_BOTB1</name>
<keyword evidence="4" id="KW-1185">Reference proteome</keyword>
<dbReference type="EMBL" id="KL198018">
    <property type="protein sequence ID" value="KDQ19859.1"/>
    <property type="molecule type" value="Genomic_DNA"/>
</dbReference>
<evidence type="ECO:0000256" key="1">
    <source>
        <dbReference type="SAM" id="MobiDB-lite"/>
    </source>
</evidence>
<organism evidence="3 4">
    <name type="scientific">Botryobasidium botryosum (strain FD-172 SS1)</name>
    <dbReference type="NCBI Taxonomy" id="930990"/>
    <lineage>
        <taxon>Eukaryota</taxon>
        <taxon>Fungi</taxon>
        <taxon>Dikarya</taxon>
        <taxon>Basidiomycota</taxon>
        <taxon>Agaricomycotina</taxon>
        <taxon>Agaricomycetes</taxon>
        <taxon>Cantharellales</taxon>
        <taxon>Botryobasidiaceae</taxon>
        <taxon>Botryobasidium</taxon>
    </lineage>
</organism>
<dbReference type="HOGENOM" id="CLU_089574_0_0_1"/>
<dbReference type="InParanoid" id="A0A067MW99"/>
<dbReference type="FunCoup" id="A0A067MW99">
    <property type="interactions" value="375"/>
</dbReference>
<dbReference type="InterPro" id="IPR036873">
    <property type="entry name" value="Rhodanese-like_dom_sf"/>
</dbReference>